<organism evidence="5 6">
    <name type="scientific">Plasmodium relictum</name>
    <dbReference type="NCBI Taxonomy" id="85471"/>
    <lineage>
        <taxon>Eukaryota</taxon>
        <taxon>Sar</taxon>
        <taxon>Alveolata</taxon>
        <taxon>Apicomplexa</taxon>
        <taxon>Aconoidasida</taxon>
        <taxon>Haemosporida</taxon>
        <taxon>Plasmodiidae</taxon>
        <taxon>Plasmodium</taxon>
        <taxon>Plasmodium (Haemamoeba)</taxon>
    </lineage>
</organism>
<evidence type="ECO:0000313" key="5">
    <source>
        <dbReference type="EMBL" id="CRH03115.1"/>
    </source>
</evidence>
<keyword evidence="2" id="KW-0863">Zinc-finger</keyword>
<evidence type="ECO:0000313" key="6">
    <source>
        <dbReference type="Proteomes" id="UP000220158"/>
    </source>
</evidence>
<feature type="domain" description="AN1-type" evidence="4">
    <location>
        <begin position="9"/>
        <end position="42"/>
    </location>
</feature>
<evidence type="ECO:0000259" key="4">
    <source>
        <dbReference type="Pfam" id="PF01428"/>
    </source>
</evidence>
<accession>A0A1J1HCI1</accession>
<reference evidence="5 6" key="1">
    <citation type="submission" date="2015-04" db="EMBL/GenBank/DDBJ databases">
        <authorList>
            <consortium name="Pathogen Informatics"/>
        </authorList>
    </citation>
    <scope>NUCLEOTIDE SEQUENCE [LARGE SCALE GENOMIC DNA]</scope>
    <source>
        <strain evidence="5 6">SGS1</strain>
    </source>
</reference>
<dbReference type="Pfam" id="PF01428">
    <property type="entry name" value="zf-AN1"/>
    <property type="match status" value="1"/>
</dbReference>
<dbReference type="InterPro" id="IPR035896">
    <property type="entry name" value="AN1-like_Znf"/>
</dbReference>
<dbReference type="OrthoDB" id="431929at2759"/>
<evidence type="ECO:0000256" key="3">
    <source>
        <dbReference type="ARBA" id="ARBA00022833"/>
    </source>
</evidence>
<name>A0A1J1HCI1_PLARL</name>
<proteinExistence type="predicted"/>
<dbReference type="GeneID" id="39734560"/>
<dbReference type="Proteomes" id="UP000220158">
    <property type="component" value="Chromosome 2"/>
</dbReference>
<protein>
    <submittedName>
        <fullName evidence="5">AN1-like zinc finger, putative</fullName>
    </submittedName>
</protein>
<dbReference type="KEGG" id="prel:PRELSG_0214100"/>
<keyword evidence="1" id="KW-0479">Metal-binding</keyword>
<dbReference type="SUPFAM" id="SSF118310">
    <property type="entry name" value="AN1-like Zinc finger"/>
    <property type="match status" value="1"/>
</dbReference>
<keyword evidence="3" id="KW-0862">Zinc</keyword>
<sequence>MNHNIEKQCSYDYCKINDFLPFLCRYCKKFFCIYHQNAEDHQYYLNIKDKMMICHDKKIAVKNDKDLFLVCEKCKTLIKINENENENKNGSDFINIVKEIYEKHLMNECKNNVISPKYCFVNECIYNKYCINSNNNRKCIICQKIFCFNHVNAVNHNCEEMKKKMSLKKEEIKLKFQKRISSNTSSTIMENKKSEIVNDTPNERKKKLEEKIFRIKIRLTSIGLMSISESSRIFIKLVIDNSMIIIKNSFQIEKKTCTFKNRSINIWLDGDTTIGNNIELLSNIFKAIIFSKNENNFFLYKILKYRDGQLTFNDDELYLLDCSSFCRNVISDGDTVLIK</sequence>
<evidence type="ECO:0000256" key="2">
    <source>
        <dbReference type="ARBA" id="ARBA00022771"/>
    </source>
</evidence>
<keyword evidence="6" id="KW-1185">Reference proteome</keyword>
<dbReference type="VEuPathDB" id="PlasmoDB:PRELSG_0214100"/>
<dbReference type="GO" id="GO:0008270">
    <property type="term" value="F:zinc ion binding"/>
    <property type="evidence" value="ECO:0007669"/>
    <property type="project" value="UniProtKB-KW"/>
</dbReference>
<dbReference type="Gene3D" id="4.10.1110.10">
    <property type="entry name" value="AN1-like Zinc finger"/>
    <property type="match status" value="1"/>
</dbReference>
<dbReference type="InterPro" id="IPR000058">
    <property type="entry name" value="Znf_AN1"/>
</dbReference>
<dbReference type="AlphaFoldDB" id="A0A1J1HCI1"/>
<evidence type="ECO:0000256" key="1">
    <source>
        <dbReference type="ARBA" id="ARBA00022723"/>
    </source>
</evidence>
<dbReference type="RefSeq" id="XP_028535601.1">
    <property type="nucleotide sequence ID" value="XM_028679931.1"/>
</dbReference>
<dbReference type="EMBL" id="LN835297">
    <property type="protein sequence ID" value="CRH03115.1"/>
    <property type="molecule type" value="Genomic_DNA"/>
</dbReference>
<gene>
    <name evidence="5" type="ORF">PRELSG_0214100</name>
</gene>